<protein>
    <recommendedName>
        <fullName evidence="3">DUF4231 domain-containing protein</fullName>
    </recommendedName>
</protein>
<dbReference type="OrthoDB" id="9791874at2"/>
<evidence type="ECO:0008006" key="3">
    <source>
        <dbReference type="Google" id="ProtNLM"/>
    </source>
</evidence>
<dbReference type="Pfam" id="PF14015">
    <property type="entry name" value="DUF4231"/>
    <property type="match status" value="1"/>
</dbReference>
<dbReference type="EMBL" id="OKRB01000095">
    <property type="protein sequence ID" value="SPE23262.1"/>
    <property type="molecule type" value="Genomic_DNA"/>
</dbReference>
<reference evidence="2" key="1">
    <citation type="submission" date="2018-02" db="EMBL/GenBank/DDBJ databases">
        <authorList>
            <person name="Hausmann B."/>
        </authorList>
    </citation>
    <scope>NUCLEOTIDE SEQUENCE [LARGE SCALE GENOMIC DNA]</scope>
    <source>
        <strain evidence="2">Peat soil MAG SbA5</strain>
    </source>
</reference>
<accession>A0A2N9LJ46</accession>
<dbReference type="Proteomes" id="UP000239735">
    <property type="component" value="Unassembled WGS sequence"/>
</dbReference>
<sequence length="164" mass="18393">MPEQNSAQPEVQAPNSKADPIYGRLEEQIAWYDRKSRSSQRIFKRIKIVEILAAAAIPFLAGQNYPHDKLVIGALGVLITFLEGMLHLNQYQQNWTNYRSTCEALKHEKYVYLAKAGPYATAVNPRALLAERVESTVSQEHAQWASVQQQSSKNQGNLTPPVAS</sequence>
<gene>
    <name evidence="1" type="ORF">SBA5_380033</name>
</gene>
<proteinExistence type="predicted"/>
<name>A0A2N9LJ46_9BACT</name>
<dbReference type="NCBIfam" id="NF033634">
    <property type="entry name" value="SLATT_1"/>
    <property type="match status" value="1"/>
</dbReference>
<dbReference type="InterPro" id="IPR025325">
    <property type="entry name" value="DUF4231"/>
</dbReference>
<organism evidence="1 2">
    <name type="scientific">Candidatus Sulfuritelmatomonas gaucii</name>
    <dbReference type="NCBI Taxonomy" id="2043161"/>
    <lineage>
        <taxon>Bacteria</taxon>
        <taxon>Pseudomonadati</taxon>
        <taxon>Acidobacteriota</taxon>
        <taxon>Terriglobia</taxon>
        <taxon>Terriglobales</taxon>
        <taxon>Acidobacteriaceae</taxon>
        <taxon>Candidatus Sulfuritelmatomonas</taxon>
    </lineage>
</organism>
<evidence type="ECO:0000313" key="1">
    <source>
        <dbReference type="EMBL" id="SPE23262.1"/>
    </source>
</evidence>
<dbReference type="AlphaFoldDB" id="A0A2N9LJ46"/>
<evidence type="ECO:0000313" key="2">
    <source>
        <dbReference type="Proteomes" id="UP000239735"/>
    </source>
</evidence>